<evidence type="ECO:0000313" key="4">
    <source>
        <dbReference type="Proteomes" id="UP001300763"/>
    </source>
</evidence>
<evidence type="ECO:0000313" key="3">
    <source>
        <dbReference type="EMBL" id="MDD7968426.1"/>
    </source>
</evidence>
<keyword evidence="4" id="KW-1185">Reference proteome</keyword>
<comment type="similarity">
    <text evidence="1">Belongs to the universal stress protein A family.</text>
</comment>
<protein>
    <submittedName>
        <fullName evidence="3">Universal stress protein</fullName>
    </submittedName>
</protein>
<dbReference type="EMBL" id="JAQZAO010000012">
    <property type="protein sequence ID" value="MDD7968426.1"/>
    <property type="molecule type" value="Genomic_DNA"/>
</dbReference>
<dbReference type="InterPro" id="IPR014729">
    <property type="entry name" value="Rossmann-like_a/b/a_fold"/>
</dbReference>
<dbReference type="PANTHER" id="PTHR31964">
    <property type="entry name" value="ADENINE NUCLEOTIDE ALPHA HYDROLASES-LIKE SUPERFAMILY PROTEIN"/>
    <property type="match status" value="1"/>
</dbReference>
<feature type="domain" description="UspA" evidence="2">
    <location>
        <begin position="246"/>
        <end position="295"/>
    </location>
</feature>
<accession>A0ABT5SZX7</accession>
<sequence length="301" mass="30317">MTTEMPDVGATDAGGEMTDGAADLVLVGFDGSRDAARAIATAALLLPQMAARVVTVWAPVSPDPVLRHRVTRLAHTLDRLGVLMEQESAADAQQTAAAGAALARAAGWSSEPATHRAHADPGAVLAGIAGDLHPRALVVGSRGLGGTAAIMGSVSDLAVHHSPVPVLVVPPLLSHERAAAATGPVVVGHDGSPGAEHARTVAAALLPHRDQVLAHVHAGSTTEPAGDVPAGAIDLRAHGWGARAVANALDTAAADRDAAVVVVGSRGRSALREMVLGSTAMAVLHHVHRPILVVPSHPSEG</sequence>
<dbReference type="Gene3D" id="3.40.50.620">
    <property type="entry name" value="HUPs"/>
    <property type="match status" value="1"/>
</dbReference>
<dbReference type="CDD" id="cd00293">
    <property type="entry name" value="USP-like"/>
    <property type="match status" value="1"/>
</dbReference>
<dbReference type="InterPro" id="IPR006016">
    <property type="entry name" value="UspA"/>
</dbReference>
<feature type="domain" description="UspA" evidence="2">
    <location>
        <begin position="25"/>
        <end position="170"/>
    </location>
</feature>
<dbReference type="PANTHER" id="PTHR31964:SF113">
    <property type="entry name" value="USPA DOMAIN-CONTAINING PROTEIN"/>
    <property type="match status" value="1"/>
</dbReference>
<comment type="caution">
    <text evidence="3">The sequence shown here is derived from an EMBL/GenBank/DDBJ whole genome shotgun (WGS) entry which is preliminary data.</text>
</comment>
<dbReference type="Proteomes" id="UP001300763">
    <property type="component" value="Unassembled WGS sequence"/>
</dbReference>
<name>A0ABT5SZX7_9PSEU</name>
<evidence type="ECO:0000256" key="1">
    <source>
        <dbReference type="ARBA" id="ARBA00008791"/>
    </source>
</evidence>
<evidence type="ECO:0000259" key="2">
    <source>
        <dbReference type="Pfam" id="PF00582"/>
    </source>
</evidence>
<dbReference type="PRINTS" id="PR01438">
    <property type="entry name" value="UNVRSLSTRESS"/>
</dbReference>
<reference evidence="3 4" key="1">
    <citation type="submission" date="2023-02" db="EMBL/GenBank/DDBJ databases">
        <title>Genome sequencing required for Actinomycetospora new species description.</title>
        <authorList>
            <person name="Saimee Y."/>
            <person name="Duangmal K."/>
        </authorList>
    </citation>
    <scope>NUCLEOTIDE SEQUENCE [LARGE SCALE GENOMIC DNA]</scope>
    <source>
        <strain evidence="3 4">DW7H6</strain>
    </source>
</reference>
<organism evidence="3 4">
    <name type="scientific">Actinomycetospora lemnae</name>
    <dbReference type="NCBI Taxonomy" id="3019891"/>
    <lineage>
        <taxon>Bacteria</taxon>
        <taxon>Bacillati</taxon>
        <taxon>Actinomycetota</taxon>
        <taxon>Actinomycetes</taxon>
        <taxon>Pseudonocardiales</taxon>
        <taxon>Pseudonocardiaceae</taxon>
        <taxon>Actinomycetospora</taxon>
    </lineage>
</organism>
<dbReference type="RefSeq" id="WP_274202957.1">
    <property type="nucleotide sequence ID" value="NZ_JAQZAO010000012.1"/>
</dbReference>
<dbReference type="SUPFAM" id="SSF52402">
    <property type="entry name" value="Adenine nucleotide alpha hydrolases-like"/>
    <property type="match status" value="2"/>
</dbReference>
<dbReference type="Gene3D" id="3.40.50.12370">
    <property type="match status" value="1"/>
</dbReference>
<dbReference type="Pfam" id="PF00582">
    <property type="entry name" value="Usp"/>
    <property type="match status" value="2"/>
</dbReference>
<proteinExistence type="inferred from homology"/>
<gene>
    <name evidence="3" type="ORF">PGB27_24045</name>
</gene>
<dbReference type="InterPro" id="IPR006015">
    <property type="entry name" value="Universal_stress_UspA"/>
</dbReference>